<reference evidence="2" key="1">
    <citation type="submission" date="2021-08" db="EMBL/GenBank/DDBJ databases">
        <authorList>
            <person name="Stevens D.C."/>
        </authorList>
    </citation>
    <scope>NUCLEOTIDE SEQUENCE</scope>
    <source>
        <strain evidence="2">DSM 53165</strain>
    </source>
</reference>
<accession>A0ABS7U608</accession>
<keyword evidence="1" id="KW-0812">Transmembrane</keyword>
<name>A0ABS7U608_9BACT</name>
<dbReference type="PANTHER" id="PTHR43471:SF14">
    <property type="entry name" value="ABC-2 TYPE TRANSPORT SYSTEM PERMEASE PROTEIN"/>
    <property type="match status" value="1"/>
</dbReference>
<feature type="transmembrane region" description="Helical" evidence="1">
    <location>
        <begin position="144"/>
        <end position="165"/>
    </location>
</feature>
<dbReference type="InterPro" id="IPR021913">
    <property type="entry name" value="DUF3526"/>
</dbReference>
<dbReference type="PANTHER" id="PTHR43471">
    <property type="entry name" value="ABC TRANSPORTER PERMEASE"/>
    <property type="match status" value="1"/>
</dbReference>
<keyword evidence="1" id="KW-0472">Membrane</keyword>
<feature type="transmembrane region" description="Helical" evidence="1">
    <location>
        <begin position="186"/>
        <end position="213"/>
    </location>
</feature>
<dbReference type="Proteomes" id="UP001139031">
    <property type="component" value="Unassembled WGS sequence"/>
</dbReference>
<evidence type="ECO:0000256" key="1">
    <source>
        <dbReference type="SAM" id="Phobius"/>
    </source>
</evidence>
<dbReference type="RefSeq" id="WP_224197618.1">
    <property type="nucleotide sequence ID" value="NZ_JAIRAU010000059.1"/>
</dbReference>
<protein>
    <submittedName>
        <fullName evidence="2">DUF3526 domain-containing protein</fullName>
    </submittedName>
</protein>
<dbReference type="Pfam" id="PF12040">
    <property type="entry name" value="DUF3526"/>
    <property type="match status" value="1"/>
</dbReference>
<dbReference type="EMBL" id="JAIRAU010000059">
    <property type="protein sequence ID" value="MBZ5715878.1"/>
    <property type="molecule type" value="Genomic_DNA"/>
</dbReference>
<feature type="transmembrane region" description="Helical" evidence="1">
    <location>
        <begin position="254"/>
        <end position="275"/>
    </location>
</feature>
<keyword evidence="3" id="KW-1185">Reference proteome</keyword>
<comment type="caution">
    <text evidence="2">The sequence shown here is derived from an EMBL/GenBank/DDBJ whole genome shotgun (WGS) entry which is preliminary data.</text>
</comment>
<sequence length="464" mass="49505">MRPSLLRSQLRLLLREPTLRLGALVLLLCFGYALARGRAWALADAEQLARVQHDVDAAVAQKREEVADVEAGRVRAEERPFAGSPLDYKVAAALPPGPLAALATGQRDLAASVAEVSLWGRSDTVLTRQSLADPEQLQAGTFDAAFVVVYLLPLLVIGLTFDLLAGERERGTLRLVLSQPISPAGFLLAKFAARLVVLVVLLGLFGVAAAVALGTAVTVALLAWLAVAAVYALFWSALAFAVNTRGRSSTANAMTLAGAWVSLVLLLPAAINTVVEQALPLPSRMVLVGELRAAENRAAAWIHDHPELTGDDAFAWARGYYRVQRTIEEETAPRFAAFAAQLEARTELVRASSWVSPPVLVHEALSELAGTGPARHTAFGAQVLAFVDSLRGEMAPRLYAGRRLTAGEYDALPRFTFVEEGPAQVAVRLVPPLGLLVVTSAGLLLWGVLRLRRGEPPVSGPQVG</sequence>
<organism evidence="2 3">
    <name type="scientific">Nannocystis pusilla</name>
    <dbReference type="NCBI Taxonomy" id="889268"/>
    <lineage>
        <taxon>Bacteria</taxon>
        <taxon>Pseudomonadati</taxon>
        <taxon>Myxococcota</taxon>
        <taxon>Polyangia</taxon>
        <taxon>Nannocystales</taxon>
        <taxon>Nannocystaceae</taxon>
        <taxon>Nannocystis</taxon>
    </lineage>
</organism>
<proteinExistence type="predicted"/>
<feature type="transmembrane region" description="Helical" evidence="1">
    <location>
        <begin position="219"/>
        <end position="242"/>
    </location>
</feature>
<keyword evidence="1" id="KW-1133">Transmembrane helix</keyword>
<gene>
    <name evidence="2" type="ORF">K7C98_42175</name>
</gene>
<evidence type="ECO:0000313" key="2">
    <source>
        <dbReference type="EMBL" id="MBZ5715878.1"/>
    </source>
</evidence>
<evidence type="ECO:0000313" key="3">
    <source>
        <dbReference type="Proteomes" id="UP001139031"/>
    </source>
</evidence>